<dbReference type="CDD" id="cd04488">
    <property type="entry name" value="RecG_wedge_OBF"/>
    <property type="match status" value="1"/>
</dbReference>
<dbReference type="SUPFAM" id="SSF50249">
    <property type="entry name" value="Nucleic acid-binding proteins"/>
    <property type="match status" value="1"/>
</dbReference>
<feature type="domain" description="Helicase ATP-binding" evidence="8">
    <location>
        <begin position="309"/>
        <end position="519"/>
    </location>
</feature>
<evidence type="ECO:0000256" key="6">
    <source>
        <dbReference type="ARBA" id="ARBA00023125"/>
    </source>
</evidence>
<sequence>MNQITLATEISKINRLSKEHAIGLKRLKIETVKDLLTYFPSRYADERETRNIENLEKGENVTLFGEIKNLNIKRSFRGHVPMSEGKLVDATGSVKLVWFHQAYIAKMYEEGEFVKVSGVVQEKNGVYSLLNPSIEKASRDHIFYENNIFEEIENKEIRTKELIPVYKETKGVSSNYLNILIKKVLSNKVLLKEIEENDPLPKNILNSLHLPPLEKALLYIHLPKAKDIKKAKEQILVAQKRFSFEEIFYLQLLKQSERIKAKESLSFALESNQKETETLNKSFIDKIEKQFKFKLTKAQLEAIKNISKDLRKTEPMGRLLEGDVGSGKTLVAAAVAHLTTHYDNRDRENGKKLQVAVMAPTEILATQHFESFINFFKKEPVEIGLLTGKICKKFPSKVNPGGSTNISKPQLKRMVEEGNISIVIGTHALIQKTLNFQNLALAIIDEQHRFGVKQRAALANKKSSNTKVLAANDLKNLTNKRQKITIQKEKLPHLLSMTATPIPRTLALTIFGDLDLTVLDELPKNRKPIITKIEKEKDREKVYLEILEEIKNGYQVYVVVPRIDELDEEEMQTAKKLNLRSVASEVKNLEEFFNQKNEAKIKIFGMHSKVKKEDKESIMQDFADNKIQVLVSTSVIEVGVNVPNATRMIIEGAERFGLAQLHQLRGRIGRGERESVCYLFSNTTSDITFNRLSSLLKSKNGFELAEMDLEQRGIGSLVSGKQWGVSDLAMEAIKNLKLVEIAREEAKNVLEKDLSLEKHPLLKAIVLDKEKAHME</sequence>
<gene>
    <name evidence="10" type="primary">recG_2</name>
    <name evidence="10" type="ORF">SDC9_08019</name>
</gene>
<dbReference type="GO" id="GO:0003678">
    <property type="term" value="F:DNA helicase activity"/>
    <property type="evidence" value="ECO:0007669"/>
    <property type="project" value="TreeGrafter"/>
</dbReference>
<dbReference type="Pfam" id="PF00270">
    <property type="entry name" value="DEAD"/>
    <property type="match status" value="1"/>
</dbReference>
<dbReference type="InterPro" id="IPR014001">
    <property type="entry name" value="Helicase_ATP-bd"/>
</dbReference>
<protein>
    <submittedName>
        <fullName evidence="10">ATP-dependent DNA helicase RecG</fullName>
        <ecNumber evidence="10">3.6.4.12</ecNumber>
    </submittedName>
</protein>
<dbReference type="GO" id="GO:0016787">
    <property type="term" value="F:hydrolase activity"/>
    <property type="evidence" value="ECO:0007669"/>
    <property type="project" value="UniProtKB-KW"/>
</dbReference>
<organism evidence="10">
    <name type="scientific">bioreactor metagenome</name>
    <dbReference type="NCBI Taxonomy" id="1076179"/>
    <lineage>
        <taxon>unclassified sequences</taxon>
        <taxon>metagenomes</taxon>
        <taxon>ecological metagenomes</taxon>
    </lineage>
</organism>
<dbReference type="AlphaFoldDB" id="A0A644T6J2"/>
<evidence type="ECO:0000259" key="9">
    <source>
        <dbReference type="PROSITE" id="PS51194"/>
    </source>
</evidence>
<comment type="caution">
    <text evidence="10">The sequence shown here is derived from an EMBL/GenBank/DDBJ whole genome shotgun (WGS) entry which is preliminary data.</text>
</comment>
<evidence type="ECO:0000256" key="4">
    <source>
        <dbReference type="ARBA" id="ARBA00022806"/>
    </source>
</evidence>
<dbReference type="Gene3D" id="2.40.50.140">
    <property type="entry name" value="Nucleic acid-binding proteins"/>
    <property type="match status" value="1"/>
</dbReference>
<evidence type="ECO:0000256" key="2">
    <source>
        <dbReference type="ARBA" id="ARBA00022763"/>
    </source>
</evidence>
<dbReference type="Pfam" id="PF17191">
    <property type="entry name" value="RecG_wedge"/>
    <property type="match status" value="1"/>
</dbReference>
<dbReference type="Pfam" id="PF00271">
    <property type="entry name" value="Helicase_C"/>
    <property type="match status" value="1"/>
</dbReference>
<dbReference type="InterPro" id="IPR027417">
    <property type="entry name" value="P-loop_NTPase"/>
</dbReference>
<dbReference type="SMART" id="SM00487">
    <property type="entry name" value="DEXDc"/>
    <property type="match status" value="1"/>
</dbReference>
<keyword evidence="4 10" id="KW-0347">Helicase</keyword>
<dbReference type="PROSITE" id="PS51192">
    <property type="entry name" value="HELICASE_ATP_BIND_1"/>
    <property type="match status" value="1"/>
</dbReference>
<reference evidence="10" key="1">
    <citation type="submission" date="2019-08" db="EMBL/GenBank/DDBJ databases">
        <authorList>
            <person name="Kucharzyk K."/>
            <person name="Murdoch R.W."/>
            <person name="Higgins S."/>
            <person name="Loffler F."/>
        </authorList>
    </citation>
    <scope>NUCLEOTIDE SEQUENCE</scope>
</reference>
<evidence type="ECO:0000313" key="10">
    <source>
        <dbReference type="EMBL" id="MPL62399.1"/>
    </source>
</evidence>
<accession>A0A644T6J2</accession>
<dbReference type="SMART" id="SM00490">
    <property type="entry name" value="HELICc"/>
    <property type="match status" value="1"/>
</dbReference>
<keyword evidence="3 10" id="KW-0378">Hydrolase</keyword>
<name>A0A644T6J2_9ZZZZ</name>
<evidence type="ECO:0000259" key="8">
    <source>
        <dbReference type="PROSITE" id="PS51192"/>
    </source>
</evidence>
<evidence type="ECO:0000256" key="3">
    <source>
        <dbReference type="ARBA" id="ARBA00022801"/>
    </source>
</evidence>
<evidence type="ECO:0000256" key="1">
    <source>
        <dbReference type="ARBA" id="ARBA00022741"/>
    </source>
</evidence>
<dbReference type="SUPFAM" id="SSF52540">
    <property type="entry name" value="P-loop containing nucleoside triphosphate hydrolases"/>
    <property type="match status" value="1"/>
</dbReference>
<feature type="domain" description="Helicase C-terminal" evidence="9">
    <location>
        <begin position="538"/>
        <end position="715"/>
    </location>
</feature>
<dbReference type="EMBL" id="VSSQ01000017">
    <property type="protein sequence ID" value="MPL62399.1"/>
    <property type="molecule type" value="Genomic_DNA"/>
</dbReference>
<evidence type="ECO:0000256" key="5">
    <source>
        <dbReference type="ARBA" id="ARBA00022840"/>
    </source>
</evidence>
<dbReference type="InterPro" id="IPR012340">
    <property type="entry name" value="NA-bd_OB-fold"/>
</dbReference>
<dbReference type="InterPro" id="IPR001650">
    <property type="entry name" value="Helicase_C-like"/>
</dbReference>
<keyword evidence="2" id="KW-0227">DNA damage</keyword>
<dbReference type="PROSITE" id="PS51194">
    <property type="entry name" value="HELICASE_CTER"/>
    <property type="match status" value="1"/>
</dbReference>
<dbReference type="EC" id="3.6.4.12" evidence="10"/>
<proteinExistence type="predicted"/>
<dbReference type="InterPro" id="IPR011545">
    <property type="entry name" value="DEAD/DEAH_box_helicase_dom"/>
</dbReference>
<evidence type="ECO:0000256" key="7">
    <source>
        <dbReference type="ARBA" id="ARBA00023204"/>
    </source>
</evidence>
<dbReference type="GO" id="GO:0005524">
    <property type="term" value="F:ATP binding"/>
    <property type="evidence" value="ECO:0007669"/>
    <property type="project" value="UniProtKB-KW"/>
</dbReference>
<dbReference type="Gene3D" id="3.40.50.300">
    <property type="entry name" value="P-loop containing nucleotide triphosphate hydrolases"/>
    <property type="match status" value="2"/>
</dbReference>
<dbReference type="InterPro" id="IPR047112">
    <property type="entry name" value="RecG/Mfd"/>
</dbReference>
<keyword evidence="5" id="KW-0067">ATP-binding</keyword>
<keyword evidence="6" id="KW-0238">DNA-binding</keyword>
<keyword evidence="1" id="KW-0547">Nucleotide-binding</keyword>
<keyword evidence="7" id="KW-0234">DNA repair</keyword>
<dbReference type="GO" id="GO:0003677">
    <property type="term" value="F:DNA binding"/>
    <property type="evidence" value="ECO:0007669"/>
    <property type="project" value="UniProtKB-KW"/>
</dbReference>
<dbReference type="PANTHER" id="PTHR47964:SF1">
    <property type="entry name" value="ATP-DEPENDENT DNA HELICASE HOMOLOG RECG, CHLOROPLASTIC"/>
    <property type="match status" value="1"/>
</dbReference>
<dbReference type="GO" id="GO:0006281">
    <property type="term" value="P:DNA repair"/>
    <property type="evidence" value="ECO:0007669"/>
    <property type="project" value="UniProtKB-KW"/>
</dbReference>
<dbReference type="PANTHER" id="PTHR47964">
    <property type="entry name" value="ATP-DEPENDENT DNA HELICASE HOMOLOG RECG, CHLOROPLASTIC"/>
    <property type="match status" value="1"/>
</dbReference>
<dbReference type="InterPro" id="IPR033454">
    <property type="entry name" value="RecG_wedge"/>
</dbReference>